<protein>
    <submittedName>
        <fullName evidence="1">Uncharacterized protein</fullName>
    </submittedName>
</protein>
<dbReference type="EMBL" id="CM023488">
    <property type="protein sequence ID" value="KAH6924601.1"/>
    <property type="molecule type" value="Genomic_DNA"/>
</dbReference>
<proteinExistence type="predicted"/>
<accession>A0ACB7RPK6</accession>
<comment type="caution">
    <text evidence="1">The sequence shown here is derived from an EMBL/GenBank/DDBJ whole genome shotgun (WGS) entry which is preliminary data.</text>
</comment>
<dbReference type="Proteomes" id="UP000821845">
    <property type="component" value="Chromosome 8"/>
</dbReference>
<evidence type="ECO:0000313" key="1">
    <source>
        <dbReference type="EMBL" id="KAH6924601.1"/>
    </source>
</evidence>
<keyword evidence="2" id="KW-1185">Reference proteome</keyword>
<gene>
    <name evidence="1" type="ORF">HPB50_020047</name>
</gene>
<evidence type="ECO:0000313" key="2">
    <source>
        <dbReference type="Proteomes" id="UP000821845"/>
    </source>
</evidence>
<name>A0ACB7RPK6_HYAAI</name>
<sequence>MGLFYAFALVRTVLSTTIVYPEQRSDLQRYQDSSRCYPEVGEWYLMFRNYYEDADFGGVEKCVRFRTFGEYSYDNYTTPVELTVGNNISV</sequence>
<reference evidence="1" key="1">
    <citation type="submission" date="2020-05" db="EMBL/GenBank/DDBJ databases">
        <title>Large-scale comparative analyses of tick genomes elucidate their genetic diversity and vector capacities.</title>
        <authorList>
            <person name="Jia N."/>
            <person name="Wang J."/>
            <person name="Shi W."/>
            <person name="Du L."/>
            <person name="Sun Y."/>
            <person name="Zhan W."/>
            <person name="Jiang J."/>
            <person name="Wang Q."/>
            <person name="Zhang B."/>
            <person name="Ji P."/>
            <person name="Sakyi L.B."/>
            <person name="Cui X."/>
            <person name="Yuan T."/>
            <person name="Jiang B."/>
            <person name="Yang W."/>
            <person name="Lam T.T.-Y."/>
            <person name="Chang Q."/>
            <person name="Ding S."/>
            <person name="Wang X."/>
            <person name="Zhu J."/>
            <person name="Ruan X."/>
            <person name="Zhao L."/>
            <person name="Wei J."/>
            <person name="Que T."/>
            <person name="Du C."/>
            <person name="Cheng J."/>
            <person name="Dai P."/>
            <person name="Han X."/>
            <person name="Huang E."/>
            <person name="Gao Y."/>
            <person name="Liu J."/>
            <person name="Shao H."/>
            <person name="Ye R."/>
            <person name="Li L."/>
            <person name="Wei W."/>
            <person name="Wang X."/>
            <person name="Wang C."/>
            <person name="Yang T."/>
            <person name="Huo Q."/>
            <person name="Li W."/>
            <person name="Guo W."/>
            <person name="Chen H."/>
            <person name="Zhou L."/>
            <person name="Ni X."/>
            <person name="Tian J."/>
            <person name="Zhou Y."/>
            <person name="Sheng Y."/>
            <person name="Liu T."/>
            <person name="Pan Y."/>
            <person name="Xia L."/>
            <person name="Li J."/>
            <person name="Zhao F."/>
            <person name="Cao W."/>
        </authorList>
    </citation>
    <scope>NUCLEOTIDE SEQUENCE</scope>
    <source>
        <strain evidence="1">Hyas-2018</strain>
    </source>
</reference>
<organism evidence="1 2">
    <name type="scientific">Hyalomma asiaticum</name>
    <name type="common">Tick</name>
    <dbReference type="NCBI Taxonomy" id="266040"/>
    <lineage>
        <taxon>Eukaryota</taxon>
        <taxon>Metazoa</taxon>
        <taxon>Ecdysozoa</taxon>
        <taxon>Arthropoda</taxon>
        <taxon>Chelicerata</taxon>
        <taxon>Arachnida</taxon>
        <taxon>Acari</taxon>
        <taxon>Parasitiformes</taxon>
        <taxon>Ixodida</taxon>
        <taxon>Ixodoidea</taxon>
        <taxon>Ixodidae</taxon>
        <taxon>Hyalomminae</taxon>
        <taxon>Hyalomma</taxon>
    </lineage>
</organism>